<organism evidence="1 2">
    <name type="scientific">Amblyomma americanum</name>
    <name type="common">Lone star tick</name>
    <dbReference type="NCBI Taxonomy" id="6943"/>
    <lineage>
        <taxon>Eukaryota</taxon>
        <taxon>Metazoa</taxon>
        <taxon>Ecdysozoa</taxon>
        <taxon>Arthropoda</taxon>
        <taxon>Chelicerata</taxon>
        <taxon>Arachnida</taxon>
        <taxon>Acari</taxon>
        <taxon>Parasitiformes</taxon>
        <taxon>Ixodida</taxon>
        <taxon>Ixodoidea</taxon>
        <taxon>Ixodidae</taxon>
        <taxon>Amblyomminae</taxon>
        <taxon>Amblyomma</taxon>
    </lineage>
</organism>
<name>A0AAQ4FB04_AMBAM</name>
<comment type="caution">
    <text evidence="1">The sequence shown here is derived from an EMBL/GenBank/DDBJ whole genome shotgun (WGS) entry which is preliminary data.</text>
</comment>
<evidence type="ECO:0000313" key="2">
    <source>
        <dbReference type="Proteomes" id="UP001321473"/>
    </source>
</evidence>
<protein>
    <submittedName>
        <fullName evidence="1">Uncharacterized protein</fullName>
    </submittedName>
</protein>
<dbReference type="Proteomes" id="UP001321473">
    <property type="component" value="Unassembled WGS sequence"/>
</dbReference>
<dbReference type="EMBL" id="JARKHS020005186">
    <property type="protein sequence ID" value="KAK8783788.1"/>
    <property type="molecule type" value="Genomic_DNA"/>
</dbReference>
<reference evidence="1 2" key="1">
    <citation type="journal article" date="2023" name="Arcadia Sci">
        <title>De novo assembly of a long-read Amblyomma americanum tick genome.</title>
        <authorList>
            <person name="Chou S."/>
            <person name="Poskanzer K.E."/>
            <person name="Rollins M."/>
            <person name="Thuy-Boun P.S."/>
        </authorList>
    </citation>
    <scope>NUCLEOTIDE SEQUENCE [LARGE SCALE GENOMIC DNA]</scope>
    <source>
        <strain evidence="1">F_SG_1</strain>
        <tissue evidence="1">Salivary glands</tissue>
    </source>
</reference>
<gene>
    <name evidence="1" type="ORF">V5799_009851</name>
</gene>
<feature type="non-terminal residue" evidence="1">
    <location>
        <position position="1"/>
    </location>
</feature>
<evidence type="ECO:0000313" key="1">
    <source>
        <dbReference type="EMBL" id="KAK8783788.1"/>
    </source>
</evidence>
<sequence length="54" mass="5808">VFRATERGGSSLSFFKAPLASQVGGSNKTFILGSQTLYSMPFDRCEKLLPPVAV</sequence>
<accession>A0AAQ4FB04</accession>
<dbReference type="AlphaFoldDB" id="A0AAQ4FB04"/>
<proteinExistence type="predicted"/>
<keyword evidence="2" id="KW-1185">Reference proteome</keyword>